<dbReference type="HOGENOM" id="CLU_2482266_0_0_11"/>
<proteinExistence type="predicted"/>
<evidence type="ECO:0000256" key="1">
    <source>
        <dbReference type="SAM" id="MobiDB-lite"/>
    </source>
</evidence>
<dbReference type="AlphaFoldDB" id="Q47RZ7"/>
<reference evidence="2" key="1">
    <citation type="submission" date="2005-07" db="EMBL/GenBank/DDBJ databases">
        <title>Complete sequence of Thermobifida fusca YX.</title>
        <authorList>
            <consortium name="US DOE Joint Genome Institute"/>
            <person name="Copeland A."/>
            <person name="Lucas S."/>
            <person name="Lapidus A."/>
            <person name="Barry K."/>
            <person name="Detter J.C."/>
            <person name="Glavina T."/>
            <person name="Hammon N."/>
            <person name="Israni S."/>
            <person name="Pitluck S."/>
            <person name="Di Bartolo G."/>
            <person name="Chain P."/>
            <person name="Schmutz J."/>
            <person name="Larimer F."/>
            <person name="Land M."/>
            <person name="Lykidis A."/>
            <person name="Richardson P."/>
        </authorList>
    </citation>
    <scope>NUCLEOTIDE SEQUENCE</scope>
    <source>
        <strain evidence="2">YX</strain>
    </source>
</reference>
<evidence type="ECO:0000313" key="2">
    <source>
        <dbReference type="EMBL" id="AAZ54770.1"/>
    </source>
</evidence>
<accession>Q47RZ7</accession>
<feature type="region of interest" description="Disordered" evidence="1">
    <location>
        <begin position="67"/>
        <end position="87"/>
    </location>
</feature>
<sequence length="87" mass="9166">MCGKGFPYRYVLIAQSFRACHPTGSTPPKPHFGGGPVRSAARRRLGQCALVVAATAAPLLSTLTVGTASAHGPTINPLSRPYSCWEQ</sequence>
<dbReference type="KEGG" id="tfu:Tfu_0732"/>
<protein>
    <submittedName>
        <fullName evidence="2">Uncharacterized protein</fullName>
    </submittedName>
</protein>
<organism evidence="2">
    <name type="scientific">Thermobifida fusca (strain YX)</name>
    <dbReference type="NCBI Taxonomy" id="269800"/>
    <lineage>
        <taxon>Bacteria</taxon>
        <taxon>Bacillati</taxon>
        <taxon>Actinomycetota</taxon>
        <taxon>Actinomycetes</taxon>
        <taxon>Streptosporangiales</taxon>
        <taxon>Nocardiopsidaceae</taxon>
        <taxon>Thermobifida</taxon>
    </lineage>
</organism>
<dbReference type="EMBL" id="CP000088">
    <property type="protein sequence ID" value="AAZ54770.1"/>
    <property type="molecule type" value="Genomic_DNA"/>
</dbReference>
<name>Q47RZ7_THEFY</name>
<gene>
    <name evidence="2" type="ordered locus">Tfu_0732</name>
</gene>